<sequence length="409" mass="44160">MATKIVMPTLGLTMTEGTIDEWLVSEGDSVSKGDPVASISSEKLSADVEAPEDGVVLKIVADEGDTVPIKEAMAYIGEEGETIDVSNDVKDKTENKQQTEVQAPEKQVTKKEVAEDYESKEGGRIFITPLARKMAAEKGYDISKINGTGGNGRITRRDIERYVPEQDAIESKAVSVESEEIGAGLTGMRKTIAQRMVRSLQTTAQVTIHAKADVTSLMAFRKDMKAKVNVPLDRGQLSINTLITRATILALKETPEMNGWYANGSYEQIEEIHIGQAVSVDDGLVVPVVKYAGKMNLTELGSALSDVATQARQGTLSGDLYGGSTFTITNLGHSGIEYFTPIINSPEIGILGVGAIQSELGFDENKEVVELVKLGLSLTFDHQIIDGSEAADFLALIISFLEDPYRLVL</sequence>
<dbReference type="EMBL" id="CP023434">
    <property type="protein sequence ID" value="AXY25398.1"/>
    <property type="molecule type" value="Genomic_DNA"/>
</dbReference>
<evidence type="ECO:0000256" key="1">
    <source>
        <dbReference type="ARBA" id="ARBA00001938"/>
    </source>
</evidence>
<reference evidence="9 10" key="1">
    <citation type="submission" date="2017-09" db="EMBL/GenBank/DDBJ databases">
        <title>Complete genome sequence of Oxytococcus suis strain ZY16052.</title>
        <authorList>
            <person name="Li F."/>
        </authorList>
    </citation>
    <scope>NUCLEOTIDE SEQUENCE [LARGE SCALE GENOMIC DNA]</scope>
    <source>
        <strain evidence="9 10">ZY16052</strain>
    </source>
</reference>
<dbReference type="Gene3D" id="4.10.320.10">
    <property type="entry name" value="E3-binding domain"/>
    <property type="match status" value="1"/>
</dbReference>
<keyword evidence="3 6" id="KW-0808">Transferase</keyword>
<dbReference type="PANTHER" id="PTHR43178">
    <property type="entry name" value="DIHYDROLIPOAMIDE ACETYLTRANSFERASE COMPONENT OF PYRUVATE DEHYDROGENASE COMPLEX"/>
    <property type="match status" value="1"/>
</dbReference>
<dbReference type="Gene3D" id="3.30.559.10">
    <property type="entry name" value="Chloramphenicol acetyltransferase-like domain"/>
    <property type="match status" value="1"/>
</dbReference>
<dbReference type="SUPFAM" id="SSF51230">
    <property type="entry name" value="Single hybrid motif"/>
    <property type="match status" value="1"/>
</dbReference>
<dbReference type="InterPro" id="IPR023213">
    <property type="entry name" value="CAT-like_dom_sf"/>
</dbReference>
<evidence type="ECO:0000256" key="2">
    <source>
        <dbReference type="ARBA" id="ARBA00007317"/>
    </source>
</evidence>
<dbReference type="Proteomes" id="UP000263232">
    <property type="component" value="Chromosome"/>
</dbReference>
<dbReference type="AlphaFoldDB" id="A0A347WJZ1"/>
<feature type="domain" description="Lipoyl-binding" evidence="7">
    <location>
        <begin position="2"/>
        <end position="77"/>
    </location>
</feature>
<dbReference type="Gene3D" id="2.40.50.100">
    <property type="match status" value="1"/>
</dbReference>
<dbReference type="InterPro" id="IPR000089">
    <property type="entry name" value="Biotin_lipoyl"/>
</dbReference>
<accession>A0A347WJZ1</accession>
<dbReference type="KEGG" id="abae:CL176_04940"/>
<dbReference type="Pfam" id="PF00198">
    <property type="entry name" value="2-oxoacid_dh"/>
    <property type="match status" value="1"/>
</dbReference>
<dbReference type="PROSITE" id="PS50968">
    <property type="entry name" value="BIOTINYL_LIPOYL"/>
    <property type="match status" value="1"/>
</dbReference>
<evidence type="ECO:0000256" key="5">
    <source>
        <dbReference type="ARBA" id="ARBA00023315"/>
    </source>
</evidence>
<evidence type="ECO:0000259" key="7">
    <source>
        <dbReference type="PROSITE" id="PS50968"/>
    </source>
</evidence>
<dbReference type="InterPro" id="IPR001078">
    <property type="entry name" value="2-oxoacid_DH_actylTfrase"/>
</dbReference>
<dbReference type="OrthoDB" id="9805770at2"/>
<feature type="domain" description="Peripheral subunit-binding (PSBD)" evidence="8">
    <location>
        <begin position="126"/>
        <end position="163"/>
    </location>
</feature>
<dbReference type="InterPro" id="IPR036625">
    <property type="entry name" value="E3-bd_dom_sf"/>
</dbReference>
<evidence type="ECO:0000259" key="8">
    <source>
        <dbReference type="PROSITE" id="PS51826"/>
    </source>
</evidence>
<dbReference type="PROSITE" id="PS51826">
    <property type="entry name" value="PSBD"/>
    <property type="match status" value="1"/>
</dbReference>
<dbReference type="GO" id="GO:0005737">
    <property type="term" value="C:cytoplasm"/>
    <property type="evidence" value="ECO:0007669"/>
    <property type="project" value="TreeGrafter"/>
</dbReference>
<dbReference type="PANTHER" id="PTHR43178:SF5">
    <property type="entry name" value="LIPOAMIDE ACYLTRANSFERASE COMPONENT OF BRANCHED-CHAIN ALPHA-KETO ACID DEHYDROGENASE COMPLEX, MITOCHONDRIAL"/>
    <property type="match status" value="1"/>
</dbReference>
<dbReference type="GO" id="GO:0016407">
    <property type="term" value="F:acetyltransferase activity"/>
    <property type="evidence" value="ECO:0007669"/>
    <property type="project" value="TreeGrafter"/>
</dbReference>
<dbReference type="InterPro" id="IPR011053">
    <property type="entry name" value="Single_hybrid_motif"/>
</dbReference>
<evidence type="ECO:0000256" key="3">
    <source>
        <dbReference type="ARBA" id="ARBA00022679"/>
    </source>
</evidence>
<dbReference type="Pfam" id="PF00364">
    <property type="entry name" value="Biotin_lipoyl"/>
    <property type="match status" value="1"/>
</dbReference>
<dbReference type="Pfam" id="PF02817">
    <property type="entry name" value="E3_binding"/>
    <property type="match status" value="1"/>
</dbReference>
<dbReference type="CDD" id="cd06849">
    <property type="entry name" value="lipoyl_domain"/>
    <property type="match status" value="1"/>
</dbReference>
<comment type="similarity">
    <text evidence="2 6">Belongs to the 2-oxoacid dehydrogenase family.</text>
</comment>
<protein>
    <recommendedName>
        <fullName evidence="6">Dihydrolipoamide acetyltransferase component of pyruvate dehydrogenase complex</fullName>
        <ecNumber evidence="6">2.3.1.-</ecNumber>
    </recommendedName>
</protein>
<dbReference type="SUPFAM" id="SSF47005">
    <property type="entry name" value="Peripheral subunit-binding domain of 2-oxo acid dehydrogenase complex"/>
    <property type="match status" value="1"/>
</dbReference>
<proteinExistence type="inferred from homology"/>
<keyword evidence="5 6" id="KW-0012">Acyltransferase</keyword>
<dbReference type="GO" id="GO:0031405">
    <property type="term" value="F:lipoic acid binding"/>
    <property type="evidence" value="ECO:0007669"/>
    <property type="project" value="TreeGrafter"/>
</dbReference>
<dbReference type="InterPro" id="IPR050743">
    <property type="entry name" value="2-oxoacid_DH_E2_comp"/>
</dbReference>
<keyword evidence="4 6" id="KW-0450">Lipoyl</keyword>
<dbReference type="RefSeq" id="WP_118990310.1">
    <property type="nucleotide sequence ID" value="NZ_CP023434.1"/>
</dbReference>
<evidence type="ECO:0000313" key="9">
    <source>
        <dbReference type="EMBL" id="AXY25398.1"/>
    </source>
</evidence>
<gene>
    <name evidence="9" type="ORF">CL176_04940</name>
</gene>
<dbReference type="InterPro" id="IPR004167">
    <property type="entry name" value="PSBD"/>
</dbReference>
<evidence type="ECO:0000256" key="4">
    <source>
        <dbReference type="ARBA" id="ARBA00022823"/>
    </source>
</evidence>
<dbReference type="EC" id="2.3.1.-" evidence="6"/>
<evidence type="ECO:0000313" key="10">
    <source>
        <dbReference type="Proteomes" id="UP000263232"/>
    </source>
</evidence>
<comment type="cofactor">
    <cofactor evidence="1 6">
        <name>(R)-lipoate</name>
        <dbReference type="ChEBI" id="CHEBI:83088"/>
    </cofactor>
</comment>
<evidence type="ECO:0000256" key="6">
    <source>
        <dbReference type="RuleBase" id="RU003423"/>
    </source>
</evidence>
<dbReference type="SUPFAM" id="SSF52777">
    <property type="entry name" value="CoA-dependent acyltransferases"/>
    <property type="match status" value="1"/>
</dbReference>
<name>A0A347WJZ1_9LACT</name>
<organism evidence="9 10">
    <name type="scientific">Suicoccus acidiformans</name>
    <dbReference type="NCBI Taxonomy" id="2036206"/>
    <lineage>
        <taxon>Bacteria</taxon>
        <taxon>Bacillati</taxon>
        <taxon>Bacillota</taxon>
        <taxon>Bacilli</taxon>
        <taxon>Lactobacillales</taxon>
        <taxon>Aerococcaceae</taxon>
        <taxon>Suicoccus</taxon>
    </lineage>
</organism>
<keyword evidence="10" id="KW-1185">Reference proteome</keyword>